<accession>A0A834MGF1</accession>
<dbReference type="EMBL" id="JAACXV010000248">
    <property type="protein sequence ID" value="KAF7281281.1"/>
    <property type="molecule type" value="Genomic_DNA"/>
</dbReference>
<organism evidence="2 3">
    <name type="scientific">Rhynchophorus ferrugineus</name>
    <name type="common">Red palm weevil</name>
    <name type="synonym">Curculio ferrugineus</name>
    <dbReference type="NCBI Taxonomy" id="354439"/>
    <lineage>
        <taxon>Eukaryota</taxon>
        <taxon>Metazoa</taxon>
        <taxon>Ecdysozoa</taxon>
        <taxon>Arthropoda</taxon>
        <taxon>Hexapoda</taxon>
        <taxon>Insecta</taxon>
        <taxon>Pterygota</taxon>
        <taxon>Neoptera</taxon>
        <taxon>Endopterygota</taxon>
        <taxon>Coleoptera</taxon>
        <taxon>Polyphaga</taxon>
        <taxon>Cucujiformia</taxon>
        <taxon>Curculionidae</taxon>
        <taxon>Dryophthorinae</taxon>
        <taxon>Rhynchophorus</taxon>
    </lineage>
</organism>
<feature type="compositionally biased region" description="Basic and acidic residues" evidence="1">
    <location>
        <begin position="63"/>
        <end position="88"/>
    </location>
</feature>
<protein>
    <submittedName>
        <fullName evidence="2">Uncharacterized protein</fullName>
    </submittedName>
</protein>
<evidence type="ECO:0000313" key="3">
    <source>
        <dbReference type="Proteomes" id="UP000625711"/>
    </source>
</evidence>
<evidence type="ECO:0000313" key="2">
    <source>
        <dbReference type="EMBL" id="KAF7281281.1"/>
    </source>
</evidence>
<dbReference type="AlphaFoldDB" id="A0A834MGF1"/>
<gene>
    <name evidence="2" type="ORF">GWI33_004902</name>
</gene>
<dbReference type="Proteomes" id="UP000625711">
    <property type="component" value="Unassembled WGS sequence"/>
</dbReference>
<reference evidence="2" key="1">
    <citation type="submission" date="2020-08" db="EMBL/GenBank/DDBJ databases">
        <title>Genome sequencing and assembly of the red palm weevil Rhynchophorus ferrugineus.</title>
        <authorList>
            <person name="Dias G.B."/>
            <person name="Bergman C.M."/>
            <person name="Manee M."/>
        </authorList>
    </citation>
    <scope>NUCLEOTIDE SEQUENCE</scope>
    <source>
        <strain evidence="2">AA-2017</strain>
        <tissue evidence="2">Whole larva</tissue>
    </source>
</reference>
<keyword evidence="3" id="KW-1185">Reference proteome</keyword>
<comment type="caution">
    <text evidence="2">The sequence shown here is derived from an EMBL/GenBank/DDBJ whole genome shotgun (WGS) entry which is preliminary data.</text>
</comment>
<name>A0A834MGF1_RHYFE</name>
<sequence length="88" mass="10136">MVKLKLLFPFNVNFDLKFTANGEHQNYIFARGYREKKIENNNGPISLGPNDEKIHPTTLALQGRDKDTSRGQENRIYEEPEINHHLGG</sequence>
<feature type="region of interest" description="Disordered" evidence="1">
    <location>
        <begin position="61"/>
        <end position="88"/>
    </location>
</feature>
<proteinExistence type="predicted"/>
<evidence type="ECO:0000256" key="1">
    <source>
        <dbReference type="SAM" id="MobiDB-lite"/>
    </source>
</evidence>